<name>A0AAW0B6U6_9AGAR</name>
<evidence type="ECO:0000313" key="3">
    <source>
        <dbReference type="Proteomes" id="UP001383192"/>
    </source>
</evidence>
<dbReference type="AlphaFoldDB" id="A0AAW0B6U6"/>
<protein>
    <submittedName>
        <fullName evidence="2">Uncharacterized protein</fullName>
    </submittedName>
</protein>
<reference evidence="2 3" key="1">
    <citation type="submission" date="2024-01" db="EMBL/GenBank/DDBJ databases">
        <title>A draft genome for a cacao thread blight-causing isolate of Paramarasmius palmivorus.</title>
        <authorList>
            <person name="Baruah I.K."/>
            <person name="Bukari Y."/>
            <person name="Amoako-Attah I."/>
            <person name="Meinhardt L.W."/>
            <person name="Bailey B.A."/>
            <person name="Cohen S.P."/>
        </authorList>
    </citation>
    <scope>NUCLEOTIDE SEQUENCE [LARGE SCALE GENOMIC DNA]</scope>
    <source>
        <strain evidence="2 3">GH-12</strain>
    </source>
</reference>
<proteinExistence type="predicted"/>
<keyword evidence="3" id="KW-1185">Reference proteome</keyword>
<sequence length="143" mass="17655">MKSTAVLQECLKTNPHIVLIHLRPVITGCHPKTLSQRYFDDDYNKITLEKWLYLEWEQEATRRREEEERKEMRRQAYLDYQEILVKQYCEKQKKERKMAREWAKWKKEQERRQEVKAKRAEEEKARVENLCQKKLARQCINTK</sequence>
<feature type="coiled-coil region" evidence="1">
    <location>
        <begin position="110"/>
        <end position="137"/>
    </location>
</feature>
<dbReference type="EMBL" id="JAYKXP010000167">
    <property type="protein sequence ID" value="KAK7021424.1"/>
    <property type="molecule type" value="Genomic_DNA"/>
</dbReference>
<organism evidence="2 3">
    <name type="scientific">Paramarasmius palmivorus</name>
    <dbReference type="NCBI Taxonomy" id="297713"/>
    <lineage>
        <taxon>Eukaryota</taxon>
        <taxon>Fungi</taxon>
        <taxon>Dikarya</taxon>
        <taxon>Basidiomycota</taxon>
        <taxon>Agaricomycotina</taxon>
        <taxon>Agaricomycetes</taxon>
        <taxon>Agaricomycetidae</taxon>
        <taxon>Agaricales</taxon>
        <taxon>Marasmiineae</taxon>
        <taxon>Marasmiaceae</taxon>
        <taxon>Paramarasmius</taxon>
    </lineage>
</organism>
<evidence type="ECO:0000256" key="1">
    <source>
        <dbReference type="SAM" id="Coils"/>
    </source>
</evidence>
<keyword evidence="1" id="KW-0175">Coiled coil</keyword>
<comment type="caution">
    <text evidence="2">The sequence shown here is derived from an EMBL/GenBank/DDBJ whole genome shotgun (WGS) entry which is preliminary data.</text>
</comment>
<dbReference type="Proteomes" id="UP001383192">
    <property type="component" value="Unassembled WGS sequence"/>
</dbReference>
<gene>
    <name evidence="2" type="ORF">VNI00_017334</name>
</gene>
<accession>A0AAW0B6U6</accession>
<evidence type="ECO:0000313" key="2">
    <source>
        <dbReference type="EMBL" id="KAK7021424.1"/>
    </source>
</evidence>